<gene>
    <name evidence="3" type="ORF">BCT49_00035</name>
</gene>
<dbReference type="PANTHER" id="PTHR37938:SF1">
    <property type="entry name" value="BLL0215 PROTEIN"/>
    <property type="match status" value="1"/>
</dbReference>
<dbReference type="OrthoDB" id="3378680at2"/>
<dbReference type="Proteomes" id="UP000235406">
    <property type="component" value="Unassembled WGS sequence"/>
</dbReference>
<dbReference type="PANTHER" id="PTHR37938">
    <property type="entry name" value="BLL0215 PROTEIN"/>
    <property type="match status" value="1"/>
</dbReference>
<sequence>MGSFVKANLINNENIKYEGRVSIWSLLPNFVIGLLLLQFYGFGLIFWLSGLVKYYTTELAITDKRVIAKFGLIRRSTIELSLVKTESVQVEQGIIGRIFNFGSIVVGGAGNAQAPIPGISQPLVFRNEFLKIQEDSLT</sequence>
<accession>A0A2N7KP12</accession>
<feature type="transmembrane region" description="Helical" evidence="1">
    <location>
        <begin position="30"/>
        <end position="55"/>
    </location>
</feature>
<reference evidence="4" key="1">
    <citation type="submission" date="2016-07" db="EMBL/GenBank/DDBJ databases">
        <title>Nontailed viruses are major unrecognized killers of bacteria in the ocean.</title>
        <authorList>
            <person name="Kauffman K."/>
            <person name="Hussain F."/>
            <person name="Yang J."/>
            <person name="Arevalo P."/>
            <person name="Brown J."/>
            <person name="Cutler M."/>
            <person name="Kelly L."/>
            <person name="Polz M.F."/>
        </authorList>
    </citation>
    <scope>NUCLEOTIDE SEQUENCE [LARGE SCALE GENOMIC DNA]</scope>
    <source>
        <strain evidence="4">10N.261.46.F8</strain>
    </source>
</reference>
<proteinExistence type="predicted"/>
<evidence type="ECO:0000259" key="2">
    <source>
        <dbReference type="Pfam" id="PF03703"/>
    </source>
</evidence>
<dbReference type="AlphaFoldDB" id="A0A2N7KP12"/>
<feature type="domain" description="YdbS-like PH" evidence="2">
    <location>
        <begin position="54"/>
        <end position="123"/>
    </location>
</feature>
<dbReference type="InterPro" id="IPR005182">
    <property type="entry name" value="YdbS-like_PH"/>
</dbReference>
<comment type="caution">
    <text evidence="3">The sequence shown here is derived from an EMBL/GenBank/DDBJ whole genome shotgun (WGS) entry which is preliminary data.</text>
</comment>
<name>A0A2N7KP12_9VIBR</name>
<keyword evidence="1" id="KW-0812">Transmembrane</keyword>
<dbReference type="Pfam" id="PF03703">
    <property type="entry name" value="bPH_2"/>
    <property type="match status" value="1"/>
</dbReference>
<keyword evidence="1" id="KW-0472">Membrane</keyword>
<evidence type="ECO:0000256" key="1">
    <source>
        <dbReference type="SAM" id="Phobius"/>
    </source>
</evidence>
<dbReference type="RefSeq" id="WP_102433649.1">
    <property type="nucleotide sequence ID" value="NZ_CAWNVI010000002.1"/>
</dbReference>
<keyword evidence="1" id="KW-1133">Transmembrane helix</keyword>
<protein>
    <recommendedName>
        <fullName evidence="2">YdbS-like PH domain-containing protein</fullName>
    </recommendedName>
</protein>
<organism evidence="3 4">
    <name type="scientific">Vibrio lentus</name>
    <dbReference type="NCBI Taxonomy" id="136468"/>
    <lineage>
        <taxon>Bacteria</taxon>
        <taxon>Pseudomonadati</taxon>
        <taxon>Pseudomonadota</taxon>
        <taxon>Gammaproteobacteria</taxon>
        <taxon>Vibrionales</taxon>
        <taxon>Vibrionaceae</taxon>
        <taxon>Vibrio</taxon>
    </lineage>
</organism>
<evidence type="ECO:0000313" key="4">
    <source>
        <dbReference type="Proteomes" id="UP000235406"/>
    </source>
</evidence>
<evidence type="ECO:0000313" key="3">
    <source>
        <dbReference type="EMBL" id="PMM78437.1"/>
    </source>
</evidence>
<dbReference type="EMBL" id="MCZK01000002">
    <property type="protein sequence ID" value="PMM78437.1"/>
    <property type="molecule type" value="Genomic_DNA"/>
</dbReference>